<feature type="non-terminal residue" evidence="7">
    <location>
        <position position="196"/>
    </location>
</feature>
<dbReference type="RefSeq" id="XP_002631762.1">
    <property type="nucleotide sequence ID" value="XM_002631716.1"/>
</dbReference>
<accession>E3CU85</accession>
<dbReference type="GeneID" id="8573761"/>
<dbReference type="PANTHER" id="PTHR23128:SF132">
    <property type="entry name" value="SERPENTINE RECEPTOR, CLASS E (EPSILON)-RELATED"/>
    <property type="match status" value="1"/>
</dbReference>
<proteinExistence type="inferred from homology"/>
<evidence type="ECO:0000256" key="4">
    <source>
        <dbReference type="ARBA" id="ARBA00022989"/>
    </source>
</evidence>
<dbReference type="GO" id="GO:0007606">
    <property type="term" value="P:sensory perception of chemical stimulus"/>
    <property type="evidence" value="ECO:0007669"/>
    <property type="project" value="InterPro"/>
</dbReference>
<dbReference type="GO" id="GO:0016020">
    <property type="term" value="C:membrane"/>
    <property type="evidence" value="ECO:0007669"/>
    <property type="project" value="UniProtKB-SubCell"/>
</dbReference>
<dbReference type="FunCoup" id="E3CU85">
    <property type="interactions" value="2"/>
</dbReference>
<keyword evidence="5 6" id="KW-0472">Membrane</keyword>
<evidence type="ECO:0000313" key="9">
    <source>
        <dbReference type="WormBase" id="CBG20970"/>
    </source>
</evidence>
<protein>
    <submittedName>
        <fullName evidence="7">Protein CBG20970</fullName>
    </submittedName>
</protein>
<keyword evidence="8" id="KW-1185">Reference proteome</keyword>
<feature type="transmembrane region" description="Helical" evidence="6">
    <location>
        <begin position="111"/>
        <end position="132"/>
    </location>
</feature>
<evidence type="ECO:0000256" key="5">
    <source>
        <dbReference type="ARBA" id="ARBA00023136"/>
    </source>
</evidence>
<dbReference type="AlphaFoldDB" id="E3CU85"/>
<dbReference type="eggNOG" id="ENOG502R8VY">
    <property type="taxonomic scope" value="Eukaryota"/>
</dbReference>
<dbReference type="Proteomes" id="UP000008549">
    <property type="component" value="Unassembled WGS sequence"/>
</dbReference>
<organism evidence="7 8">
    <name type="scientific">Caenorhabditis briggsae</name>
    <dbReference type="NCBI Taxonomy" id="6238"/>
    <lineage>
        <taxon>Eukaryota</taxon>
        <taxon>Metazoa</taxon>
        <taxon>Ecdysozoa</taxon>
        <taxon>Nematoda</taxon>
        <taxon>Chromadorea</taxon>
        <taxon>Rhabditida</taxon>
        <taxon>Rhabditina</taxon>
        <taxon>Rhabditomorpha</taxon>
        <taxon>Rhabditoidea</taxon>
        <taxon>Rhabditidae</taxon>
        <taxon>Peloderinae</taxon>
        <taxon>Caenorhabditis</taxon>
    </lineage>
</organism>
<evidence type="ECO:0000256" key="2">
    <source>
        <dbReference type="ARBA" id="ARBA00006803"/>
    </source>
</evidence>
<dbReference type="KEGG" id="cbr:CBG_20970"/>
<keyword evidence="4 6" id="KW-1133">Transmembrane helix</keyword>
<keyword evidence="3 6" id="KW-0812">Transmembrane</keyword>
<evidence type="ECO:0000256" key="1">
    <source>
        <dbReference type="ARBA" id="ARBA00004141"/>
    </source>
</evidence>
<comment type="similarity">
    <text evidence="2">Belongs to the nematode receptor-like protein sre family.</text>
</comment>
<dbReference type="WormBase" id="CBG20970">
    <property type="protein sequence ID" value="CBP49187"/>
    <property type="gene ID" value="WBGene00039866"/>
</dbReference>
<evidence type="ECO:0000313" key="8">
    <source>
        <dbReference type="Proteomes" id="UP000008549"/>
    </source>
</evidence>
<gene>
    <name evidence="7 9" type="ORF">CBG20970</name>
    <name evidence="7" type="ORF">CBG_20970</name>
</gene>
<evidence type="ECO:0000256" key="6">
    <source>
        <dbReference type="SAM" id="Phobius"/>
    </source>
</evidence>
<dbReference type="InParanoid" id="E3CU85"/>
<comment type="subcellular location">
    <subcellularLocation>
        <location evidence="1">Membrane</location>
        <topology evidence="1">Multi-pass membrane protein</topology>
    </subcellularLocation>
</comment>
<evidence type="ECO:0000313" key="7">
    <source>
        <dbReference type="EMBL" id="CBX32977.2"/>
    </source>
</evidence>
<sequence length="196" mass="23196">FQLFHPNIISLYSIFMLHWFELTISRILVFPYQEGIYPVISTDSENSVIMYTFDDTVIDFGSFENHFSFLLGAGVRARYMLLVCFALPCVAVERCFATLMVRTYEKHPRVYISTLLLVFCHLISIFLSYQTIQWKYSYFQIIITFTIALSSTITIFAFLYIYNSSVTRRLELQHRRYGYHFGKRFQAKENLKSLKV</sequence>
<feature type="transmembrane region" description="Helical" evidence="6">
    <location>
        <begin position="138"/>
        <end position="162"/>
    </location>
</feature>
<dbReference type="InterPro" id="IPR004151">
    <property type="entry name" value="7TM_GPCR_serpentine_rcpt_Sre"/>
</dbReference>
<reference evidence="7 8" key="2">
    <citation type="journal article" date="2011" name="PLoS Genet.">
        <title>Caenorhabditis briggsae recombinant inbred line genotypes reveal inter-strain incompatibility and the evolution of recombination.</title>
        <authorList>
            <person name="Ross J.A."/>
            <person name="Koboldt D.C."/>
            <person name="Staisch J.E."/>
            <person name="Chamberlin H.M."/>
            <person name="Gupta B.P."/>
            <person name="Miller R.D."/>
            <person name="Baird S.E."/>
            <person name="Haag E.S."/>
        </authorList>
    </citation>
    <scope>NUCLEOTIDE SEQUENCE [LARGE SCALE GENOMIC DNA]</scope>
    <source>
        <strain evidence="7 8">AF16</strain>
    </source>
</reference>
<dbReference type="Pfam" id="PF03125">
    <property type="entry name" value="Sre"/>
    <property type="match status" value="1"/>
</dbReference>
<name>E3CU85_CAEBR</name>
<feature type="non-terminal residue" evidence="7">
    <location>
        <position position="1"/>
    </location>
</feature>
<feature type="transmembrane region" description="Helical" evidence="6">
    <location>
        <begin position="79"/>
        <end position="99"/>
    </location>
</feature>
<reference evidence="7 8" key="1">
    <citation type="journal article" date="2003" name="PLoS Biol.">
        <title>The genome sequence of Caenorhabditis briggsae: a platform for comparative genomics.</title>
        <authorList>
            <person name="Stein L.D."/>
            <person name="Bao Z."/>
            <person name="Blasiar D."/>
            <person name="Blumenthal T."/>
            <person name="Brent M.R."/>
            <person name="Chen N."/>
            <person name="Chinwalla A."/>
            <person name="Clarke L."/>
            <person name="Clee C."/>
            <person name="Coghlan A."/>
            <person name="Coulson A."/>
            <person name="D'Eustachio P."/>
            <person name="Fitch D.H."/>
            <person name="Fulton L.A."/>
            <person name="Fulton R.E."/>
            <person name="Griffiths-Jones S."/>
            <person name="Harris T.W."/>
            <person name="Hillier L.W."/>
            <person name="Kamath R."/>
            <person name="Kuwabara P.E."/>
            <person name="Mardis E.R."/>
            <person name="Marra M.A."/>
            <person name="Miner T.L."/>
            <person name="Minx P."/>
            <person name="Mullikin J.C."/>
            <person name="Plumb R.W."/>
            <person name="Rogers J."/>
            <person name="Schein J.E."/>
            <person name="Sohrmann M."/>
            <person name="Spieth J."/>
            <person name="Stajich J.E."/>
            <person name="Wei C."/>
            <person name="Willey D."/>
            <person name="Wilson R.K."/>
            <person name="Durbin R."/>
            <person name="Waterston R.H."/>
        </authorList>
    </citation>
    <scope>NUCLEOTIDE SEQUENCE [LARGE SCALE GENOMIC DNA]</scope>
    <source>
        <strain evidence="7 8">AF16</strain>
    </source>
</reference>
<dbReference type="PANTHER" id="PTHR23128">
    <property type="entry name" value="SERPENTINE RECEPTOR, CLASS E (EPSILON)-RELATED"/>
    <property type="match status" value="1"/>
</dbReference>
<dbReference type="EMBL" id="HE600928">
    <property type="protein sequence ID" value="CBX32977.2"/>
    <property type="molecule type" value="Genomic_DNA"/>
</dbReference>
<evidence type="ECO:0000256" key="3">
    <source>
        <dbReference type="ARBA" id="ARBA00022692"/>
    </source>
</evidence>
<dbReference type="CTD" id="8573761"/>